<dbReference type="RefSeq" id="WP_092475154.1">
    <property type="nucleotide sequence ID" value="NZ_FOHN01000001.1"/>
</dbReference>
<feature type="domain" description="MobA/VirD2-like nuclease" evidence="1">
    <location>
        <begin position="32"/>
        <end position="167"/>
    </location>
</feature>
<name>A0A1H9Y881_9FIRM</name>
<protein>
    <submittedName>
        <fullName evidence="2">Relaxase/Mobilisation nuclease domain-containing protein</fullName>
    </submittedName>
</protein>
<proteinExistence type="predicted"/>
<dbReference type="InterPro" id="IPR005094">
    <property type="entry name" value="Endonuclease_MobA/VirD2"/>
</dbReference>
<keyword evidence="3" id="KW-1185">Reference proteome</keyword>
<dbReference type="AlphaFoldDB" id="A0A1H9Y881"/>
<dbReference type="STRING" id="29364.SAMN04487772_101206"/>
<evidence type="ECO:0000313" key="3">
    <source>
        <dbReference type="Proteomes" id="UP000199800"/>
    </source>
</evidence>
<evidence type="ECO:0000259" key="1">
    <source>
        <dbReference type="Pfam" id="PF03432"/>
    </source>
</evidence>
<accession>A0A1H9Y881</accession>
<dbReference type="Pfam" id="PF03432">
    <property type="entry name" value="Relaxase"/>
    <property type="match status" value="1"/>
</dbReference>
<evidence type="ECO:0000313" key="2">
    <source>
        <dbReference type="EMBL" id="SES65002.1"/>
    </source>
</evidence>
<dbReference type="EMBL" id="FOHN01000001">
    <property type="protein sequence ID" value="SES65002.1"/>
    <property type="molecule type" value="Genomic_DNA"/>
</dbReference>
<dbReference type="OrthoDB" id="9762440at2"/>
<reference evidence="2 3" key="1">
    <citation type="submission" date="2016-10" db="EMBL/GenBank/DDBJ databases">
        <authorList>
            <person name="de Groot N.N."/>
        </authorList>
    </citation>
    <scope>NUCLEOTIDE SEQUENCE [LARGE SCALE GENOMIC DNA]</scope>
    <source>
        <strain evidence="2 3">DSM 1801</strain>
    </source>
</reference>
<gene>
    <name evidence="2" type="ORF">SAMN04487772_101206</name>
</gene>
<sequence length="343" mass="39959">MAIIEFINGKPNKNGRKITYKSLASVKRLINYIYREDKTLEHLKGGVYCNPYTAYDEFVLTKSIFNKCPASEGEITENRQAIHLTQSFAPGEGTPELAKQIADEFVKHAEFAGFQIAYAVHIDKAHLHTHFVVNTVNYEDGYMWHKPDDIIPALQRWNDELCKKYGLSITQKKNKERVKSGEYRARKEGRSWKAETLHCGMECAKVAKSKEEYIGLMEKFGYKVRWVDTRKDITYTTPQGKKINSDKLGIKEKNFYPLTKEALEKQFSLNRQVKRNKYISTVQNQEQLKQNLLKFAEKVAKDQAYKNYPFQQQWHSGKLEGEALKERINELKKGQGLDWEQDR</sequence>
<dbReference type="Proteomes" id="UP000199800">
    <property type="component" value="Unassembled WGS sequence"/>
</dbReference>
<organism evidence="2 3">
    <name type="scientific">[Clostridium] polysaccharolyticum</name>
    <dbReference type="NCBI Taxonomy" id="29364"/>
    <lineage>
        <taxon>Bacteria</taxon>
        <taxon>Bacillati</taxon>
        <taxon>Bacillota</taxon>
        <taxon>Clostridia</taxon>
        <taxon>Lachnospirales</taxon>
        <taxon>Lachnospiraceae</taxon>
    </lineage>
</organism>